<keyword evidence="5 6" id="KW-0342">GTP-binding</keyword>
<comment type="caution">
    <text evidence="11">The sequence shown here is derived from an EMBL/GenBank/DDBJ whole genome shotgun (WGS) entry which is preliminary data.</text>
</comment>
<dbReference type="Proteomes" id="UP000885771">
    <property type="component" value="Unassembled WGS sequence"/>
</dbReference>
<keyword evidence="6" id="KW-0963">Cytoplasm</keyword>
<dbReference type="EC" id="3.6.-.-" evidence="6"/>
<comment type="caution">
    <text evidence="6">Lacks conserved residue(s) required for the propagation of feature annotation.</text>
</comment>
<sequence length="456" mass="51116">MDNSDIIIAPISATQGGSVNLIRLSGNGVIELVNDFFSREIISSEGGRFYYGQLNKKNETIDDVIVYVFRTPHSYTGEDVIEISCHGNFFITEEIISLFLDRGCRLAEPGEFSKRAFLNSKIDLIQAEAVADIIASRSRRAVKNSLKQLHGSLSVKINELKKELINLASLVELEIDFSEEDIEIIPYDKIVLQLQKVLDEVEKLIDSYESSKSVSDLVQVLLLGKPNVGKSSIMNTFINRERVIVSSTPGTTRDHIHEDIIIDDTFVRLIDSAGIRDKAESIEKEGVSRAKGLVGESDLVLFIFDGSRPLDEEDITIINLVKNFNPDLITVVNKTDIKLHKETISRIQDYFPDTPMVKISATRKTNIDILKKEIARKINTLSDQHTNIVTNIRHYNLLKKAREQTEHALKSTKAKTGPEFLSIDFRSLIDTLGAFTGAVTTDEILNNIFSKFCIGK</sequence>
<keyword evidence="6" id="KW-0479">Metal-binding</keyword>
<keyword evidence="6" id="KW-0460">Magnesium</keyword>
<dbReference type="NCBIfam" id="TIGR00450">
    <property type="entry name" value="mnmE_trmE_thdF"/>
    <property type="match status" value="1"/>
</dbReference>
<dbReference type="InterPro" id="IPR025867">
    <property type="entry name" value="MnmE_helical"/>
</dbReference>
<dbReference type="PANTHER" id="PTHR42714:SF2">
    <property type="entry name" value="TRNA MODIFICATION GTPASE GTPBP3, MITOCHONDRIAL"/>
    <property type="match status" value="1"/>
</dbReference>
<dbReference type="GO" id="GO:0002098">
    <property type="term" value="P:tRNA wobble uridine modification"/>
    <property type="evidence" value="ECO:0007669"/>
    <property type="project" value="TreeGrafter"/>
</dbReference>
<feature type="binding site" evidence="6">
    <location>
        <begin position="227"/>
        <end position="232"/>
    </location>
    <ligand>
        <name>GTP</name>
        <dbReference type="ChEBI" id="CHEBI:37565"/>
    </ligand>
</feature>
<feature type="binding site" evidence="6">
    <location>
        <position position="231"/>
    </location>
    <ligand>
        <name>Mg(2+)</name>
        <dbReference type="ChEBI" id="CHEBI:18420"/>
    </ligand>
</feature>
<feature type="binding site" evidence="6">
    <location>
        <position position="121"/>
    </location>
    <ligand>
        <name>(6S)-5-formyl-5,6,7,8-tetrahydrofolate</name>
        <dbReference type="ChEBI" id="CHEBI:57457"/>
    </ligand>
</feature>
<dbReference type="CDD" id="cd14858">
    <property type="entry name" value="TrmE_N"/>
    <property type="match status" value="1"/>
</dbReference>
<dbReference type="Pfam" id="PF12631">
    <property type="entry name" value="MnmE_helical"/>
    <property type="match status" value="1"/>
</dbReference>
<dbReference type="InterPro" id="IPR006073">
    <property type="entry name" value="GTP-bd"/>
</dbReference>
<feature type="binding site" evidence="6">
    <location>
        <position position="456"/>
    </location>
    <ligand>
        <name>(6S)-5-formyl-5,6,7,8-tetrahydrofolate</name>
        <dbReference type="ChEBI" id="CHEBI:57457"/>
    </ligand>
</feature>
<dbReference type="InterPro" id="IPR005225">
    <property type="entry name" value="Small_GTP-bd"/>
</dbReference>
<dbReference type="Gene3D" id="3.40.50.300">
    <property type="entry name" value="P-loop containing nucleotide triphosphate hydrolases"/>
    <property type="match status" value="1"/>
</dbReference>
<dbReference type="SUPFAM" id="SSF52540">
    <property type="entry name" value="P-loop containing nucleoside triphosphate hydrolases"/>
    <property type="match status" value="1"/>
</dbReference>
<evidence type="ECO:0000313" key="11">
    <source>
        <dbReference type="EMBL" id="HHM02841.1"/>
    </source>
</evidence>
<dbReference type="Pfam" id="PF01926">
    <property type="entry name" value="MMR_HSR1"/>
    <property type="match status" value="1"/>
</dbReference>
<feature type="domain" description="MnmE helical" evidence="10">
    <location>
        <begin position="124"/>
        <end position="453"/>
    </location>
</feature>
<evidence type="ECO:0000259" key="8">
    <source>
        <dbReference type="Pfam" id="PF01926"/>
    </source>
</evidence>
<dbReference type="GO" id="GO:0003924">
    <property type="term" value="F:GTPase activity"/>
    <property type="evidence" value="ECO:0007669"/>
    <property type="project" value="UniProtKB-UniRule"/>
</dbReference>
<evidence type="ECO:0000256" key="4">
    <source>
        <dbReference type="ARBA" id="ARBA00022958"/>
    </source>
</evidence>
<gene>
    <name evidence="6 11" type="primary">mnmE</name>
    <name evidence="6" type="synonym">trmE</name>
    <name evidence="11" type="ORF">ENJ15_07480</name>
</gene>
<comment type="cofactor">
    <cofactor evidence="6">
        <name>K(+)</name>
        <dbReference type="ChEBI" id="CHEBI:29103"/>
    </cofactor>
    <text evidence="6">Binds 1 potassium ion per subunit.</text>
</comment>
<keyword evidence="2 6" id="KW-0819">tRNA processing</keyword>
<feature type="binding site" evidence="6">
    <location>
        <position position="252"/>
    </location>
    <ligand>
        <name>Mg(2+)</name>
        <dbReference type="ChEBI" id="CHEBI:18420"/>
    </ligand>
</feature>
<feature type="binding site" evidence="6">
    <location>
        <position position="23"/>
    </location>
    <ligand>
        <name>(6S)-5-formyl-5,6,7,8-tetrahydrofolate</name>
        <dbReference type="ChEBI" id="CHEBI:57457"/>
    </ligand>
</feature>
<dbReference type="PRINTS" id="PR00449">
    <property type="entry name" value="RASTRNSFRMNG"/>
</dbReference>
<dbReference type="GO" id="GO:0005829">
    <property type="term" value="C:cytosol"/>
    <property type="evidence" value="ECO:0007669"/>
    <property type="project" value="TreeGrafter"/>
</dbReference>
<feature type="domain" description="GTP-binding protein TrmE N-terminal" evidence="9">
    <location>
        <begin position="7"/>
        <end position="121"/>
    </location>
</feature>
<protein>
    <recommendedName>
        <fullName evidence="6">tRNA modification GTPase MnmE</fullName>
        <ecNumber evidence="6">3.6.-.-</ecNumber>
    </recommendedName>
</protein>
<evidence type="ECO:0000259" key="10">
    <source>
        <dbReference type="Pfam" id="PF12631"/>
    </source>
</evidence>
<dbReference type="Gene3D" id="1.20.120.430">
    <property type="entry name" value="tRNA modification GTPase MnmE domain 2"/>
    <property type="match status" value="1"/>
</dbReference>
<dbReference type="InterPro" id="IPR027266">
    <property type="entry name" value="TrmE/GcvT-like"/>
</dbReference>
<dbReference type="AlphaFoldDB" id="A0A7V5RQE6"/>
<evidence type="ECO:0000256" key="7">
    <source>
        <dbReference type="RuleBase" id="RU003313"/>
    </source>
</evidence>
<comment type="subcellular location">
    <subcellularLocation>
        <location evidence="6">Cytoplasm</location>
    </subcellularLocation>
</comment>
<comment type="similarity">
    <text evidence="1 6 7">Belongs to the TRAFAC class TrmE-Era-EngA-EngB-Septin-like GTPase superfamily. TrmE GTPase family.</text>
</comment>
<comment type="subunit">
    <text evidence="6">Homodimer. Heterotetramer of two MnmE and two MnmG subunits.</text>
</comment>
<comment type="function">
    <text evidence="6">Exhibits a very high intrinsic GTPase hydrolysis rate. Involved in the addition of a carboxymethylaminomethyl (cmnm) group at the wobble position (U34) of certain tRNAs, forming tRNA-cmnm(5)s(2)U34.</text>
</comment>
<evidence type="ECO:0000259" key="9">
    <source>
        <dbReference type="Pfam" id="PF10396"/>
    </source>
</evidence>
<keyword evidence="6" id="KW-0378">Hydrolase</keyword>
<keyword evidence="3 6" id="KW-0547">Nucleotide-binding</keyword>
<feature type="binding site" evidence="6">
    <location>
        <begin position="271"/>
        <end position="274"/>
    </location>
    <ligand>
        <name>GTP</name>
        <dbReference type="ChEBI" id="CHEBI:37565"/>
    </ligand>
</feature>
<name>A0A7V5RQE6_CALAY</name>
<dbReference type="SUPFAM" id="SSF116878">
    <property type="entry name" value="TrmE connector domain"/>
    <property type="match status" value="1"/>
</dbReference>
<dbReference type="InterPro" id="IPR031168">
    <property type="entry name" value="G_TrmE"/>
</dbReference>
<evidence type="ECO:0000256" key="5">
    <source>
        <dbReference type="ARBA" id="ARBA00023134"/>
    </source>
</evidence>
<proteinExistence type="inferred from homology"/>
<evidence type="ECO:0000256" key="3">
    <source>
        <dbReference type="ARBA" id="ARBA00022741"/>
    </source>
</evidence>
<dbReference type="Pfam" id="PF10396">
    <property type="entry name" value="TrmE_N"/>
    <property type="match status" value="1"/>
</dbReference>
<evidence type="ECO:0000256" key="2">
    <source>
        <dbReference type="ARBA" id="ARBA00022694"/>
    </source>
</evidence>
<organism evidence="11">
    <name type="scientific">Caldithrix abyssi</name>
    <dbReference type="NCBI Taxonomy" id="187145"/>
    <lineage>
        <taxon>Bacteria</taxon>
        <taxon>Pseudomonadati</taxon>
        <taxon>Calditrichota</taxon>
        <taxon>Calditrichia</taxon>
        <taxon>Calditrichales</taxon>
        <taxon>Calditrichaceae</taxon>
        <taxon>Caldithrix</taxon>
    </lineage>
</organism>
<dbReference type="GO" id="GO:0046872">
    <property type="term" value="F:metal ion binding"/>
    <property type="evidence" value="ECO:0007669"/>
    <property type="project" value="UniProtKB-KW"/>
</dbReference>
<dbReference type="InterPro" id="IPR027417">
    <property type="entry name" value="P-loop_NTPase"/>
</dbReference>
<dbReference type="GO" id="GO:0005525">
    <property type="term" value="F:GTP binding"/>
    <property type="evidence" value="ECO:0007669"/>
    <property type="project" value="UniProtKB-UniRule"/>
</dbReference>
<reference evidence="11" key="1">
    <citation type="journal article" date="2020" name="mSystems">
        <title>Genome- and Community-Level Interaction Insights into Carbon Utilization and Element Cycling Functions of Hydrothermarchaeota in Hydrothermal Sediment.</title>
        <authorList>
            <person name="Zhou Z."/>
            <person name="Liu Y."/>
            <person name="Xu W."/>
            <person name="Pan J."/>
            <person name="Luo Z.H."/>
            <person name="Li M."/>
        </authorList>
    </citation>
    <scope>NUCLEOTIDE SEQUENCE [LARGE SCALE GENOMIC DNA]</scope>
    <source>
        <strain evidence="11">HyVt-460</strain>
    </source>
</reference>
<evidence type="ECO:0000256" key="6">
    <source>
        <dbReference type="HAMAP-Rule" id="MF_00379"/>
    </source>
</evidence>
<dbReference type="GO" id="GO:0030488">
    <property type="term" value="P:tRNA methylation"/>
    <property type="evidence" value="ECO:0007669"/>
    <property type="project" value="TreeGrafter"/>
</dbReference>
<dbReference type="Gene3D" id="3.30.1360.120">
    <property type="entry name" value="Probable tRNA modification gtpase trme, domain 1"/>
    <property type="match status" value="1"/>
</dbReference>
<accession>A0A7V5RQE6</accession>
<dbReference type="NCBIfam" id="TIGR00231">
    <property type="entry name" value="small_GTP"/>
    <property type="match status" value="1"/>
</dbReference>
<feature type="binding site" evidence="6">
    <location>
        <begin position="246"/>
        <end position="252"/>
    </location>
    <ligand>
        <name>GTP</name>
        <dbReference type="ChEBI" id="CHEBI:37565"/>
    </ligand>
</feature>
<evidence type="ECO:0000256" key="1">
    <source>
        <dbReference type="ARBA" id="ARBA00011043"/>
    </source>
</evidence>
<feature type="domain" description="G" evidence="8">
    <location>
        <begin position="219"/>
        <end position="334"/>
    </location>
</feature>
<keyword evidence="4 6" id="KW-0630">Potassium</keyword>
<dbReference type="InterPro" id="IPR004520">
    <property type="entry name" value="GTPase_MnmE"/>
</dbReference>
<feature type="binding site" evidence="6">
    <location>
        <position position="82"/>
    </location>
    <ligand>
        <name>(6S)-5-formyl-5,6,7,8-tetrahydrofolate</name>
        <dbReference type="ChEBI" id="CHEBI:57457"/>
    </ligand>
</feature>
<dbReference type="CDD" id="cd04164">
    <property type="entry name" value="trmE"/>
    <property type="match status" value="1"/>
</dbReference>
<dbReference type="EMBL" id="DRLI01000287">
    <property type="protein sequence ID" value="HHM02841.1"/>
    <property type="molecule type" value="Genomic_DNA"/>
</dbReference>
<dbReference type="InterPro" id="IPR027368">
    <property type="entry name" value="MnmE_dom2"/>
</dbReference>
<dbReference type="HAMAP" id="MF_00379">
    <property type="entry name" value="GTPase_MnmE"/>
    <property type="match status" value="1"/>
</dbReference>
<dbReference type="InterPro" id="IPR018948">
    <property type="entry name" value="GTP-bd_TrmE_N"/>
</dbReference>
<dbReference type="PANTHER" id="PTHR42714">
    <property type="entry name" value="TRNA MODIFICATION GTPASE GTPBP3"/>
    <property type="match status" value="1"/>
</dbReference>